<evidence type="ECO:0000313" key="3">
    <source>
        <dbReference type="Proteomes" id="UP000000561"/>
    </source>
</evidence>
<dbReference type="KEGG" id="uma:UMAG_05517"/>
<keyword evidence="3" id="KW-1185">Reference proteome</keyword>
<feature type="region of interest" description="Disordered" evidence="1">
    <location>
        <begin position="1"/>
        <end position="55"/>
    </location>
</feature>
<dbReference type="AlphaFoldDB" id="A0A0D1CHV2"/>
<accession>A0A0D1CHV2</accession>
<evidence type="ECO:0000313" key="2">
    <source>
        <dbReference type="EMBL" id="KIS66523.1"/>
    </source>
</evidence>
<sequence length="122" mass="13981">MPISSLLAGHTTGTSELVRRQSLHRPRNSRRPFDHKLAQNEKRGRAGQGRAGHLNSSSIRHALSLKQTLVKFPQNVQESTVRWVDEADFHFDVDVYDEKRMLGIFRVVRSLSMVNYQPTLQS</sequence>
<proteinExistence type="predicted"/>
<dbReference type="VEuPathDB" id="FungiDB:UMAG_05517"/>
<reference evidence="2 3" key="1">
    <citation type="journal article" date="2006" name="Nature">
        <title>Insights from the genome of the biotrophic fungal plant pathogen Ustilago maydis.</title>
        <authorList>
            <person name="Kamper J."/>
            <person name="Kahmann R."/>
            <person name="Bolker M."/>
            <person name="Ma L.J."/>
            <person name="Brefort T."/>
            <person name="Saville B.J."/>
            <person name="Banuett F."/>
            <person name="Kronstad J.W."/>
            <person name="Gold S.E."/>
            <person name="Muller O."/>
            <person name="Perlin M.H."/>
            <person name="Wosten H.A."/>
            <person name="de Vries R."/>
            <person name="Ruiz-Herrera J."/>
            <person name="Reynaga-Pena C.G."/>
            <person name="Snetselaar K."/>
            <person name="McCann M."/>
            <person name="Perez-Martin J."/>
            <person name="Feldbrugge M."/>
            <person name="Basse C.W."/>
            <person name="Steinberg G."/>
            <person name="Ibeas J.I."/>
            <person name="Holloman W."/>
            <person name="Guzman P."/>
            <person name="Farman M."/>
            <person name="Stajich J.E."/>
            <person name="Sentandreu R."/>
            <person name="Gonzalez-Prieto J.M."/>
            <person name="Kennell J.C."/>
            <person name="Molina L."/>
            <person name="Schirawski J."/>
            <person name="Mendoza-Mendoza A."/>
            <person name="Greilinger D."/>
            <person name="Munch K."/>
            <person name="Rossel N."/>
            <person name="Scherer M."/>
            <person name="Vranes M."/>
            <person name="Ladendorf O."/>
            <person name="Vincon V."/>
            <person name="Fuchs U."/>
            <person name="Sandrock B."/>
            <person name="Meng S."/>
            <person name="Ho E.C."/>
            <person name="Cahill M.J."/>
            <person name="Boyce K.J."/>
            <person name="Klose J."/>
            <person name="Klosterman S.J."/>
            <person name="Deelstra H.J."/>
            <person name="Ortiz-Castellanos L."/>
            <person name="Li W."/>
            <person name="Sanchez-Alonso P."/>
            <person name="Schreier P.H."/>
            <person name="Hauser-Hahn I."/>
            <person name="Vaupel M."/>
            <person name="Koopmann E."/>
            <person name="Friedrich G."/>
            <person name="Voss H."/>
            <person name="Schluter T."/>
            <person name="Margolis J."/>
            <person name="Platt D."/>
            <person name="Swimmer C."/>
            <person name="Gnirke A."/>
            <person name="Chen F."/>
            <person name="Vysotskaia V."/>
            <person name="Mannhaupt G."/>
            <person name="Guldener U."/>
            <person name="Munsterkotter M."/>
            <person name="Haase D."/>
            <person name="Oesterheld M."/>
            <person name="Mewes H.W."/>
            <person name="Mauceli E.W."/>
            <person name="DeCaprio D."/>
            <person name="Wade C.M."/>
            <person name="Butler J."/>
            <person name="Young S."/>
            <person name="Jaffe D.B."/>
            <person name="Calvo S."/>
            <person name="Nusbaum C."/>
            <person name="Galagan J."/>
            <person name="Birren B.W."/>
        </authorList>
    </citation>
    <scope>NUCLEOTIDE SEQUENCE [LARGE SCALE GENOMIC DNA]</scope>
    <source>
        <strain evidence="3">DSM 14603 / FGSC 9021 / UM521</strain>
    </source>
</reference>
<dbReference type="InParanoid" id="A0A0D1CHV2"/>
<dbReference type="Proteomes" id="UP000000561">
    <property type="component" value="Chromosome 18"/>
</dbReference>
<gene>
    <name evidence="2" type="ORF">UMAG_05517</name>
</gene>
<dbReference type="EMBL" id="CM003157">
    <property type="protein sequence ID" value="KIS66523.1"/>
    <property type="molecule type" value="Genomic_DNA"/>
</dbReference>
<organism evidence="2 3">
    <name type="scientific">Mycosarcoma maydis</name>
    <name type="common">Corn smut fungus</name>
    <name type="synonym">Ustilago maydis</name>
    <dbReference type="NCBI Taxonomy" id="5270"/>
    <lineage>
        <taxon>Eukaryota</taxon>
        <taxon>Fungi</taxon>
        <taxon>Dikarya</taxon>
        <taxon>Basidiomycota</taxon>
        <taxon>Ustilaginomycotina</taxon>
        <taxon>Ustilaginomycetes</taxon>
        <taxon>Ustilaginales</taxon>
        <taxon>Ustilaginaceae</taxon>
        <taxon>Mycosarcoma</taxon>
    </lineage>
</organism>
<dbReference type="RefSeq" id="XP_011391838.1">
    <property type="nucleotide sequence ID" value="XM_011393536.1"/>
</dbReference>
<evidence type="ECO:0000256" key="1">
    <source>
        <dbReference type="SAM" id="MobiDB-lite"/>
    </source>
</evidence>
<dbReference type="GeneID" id="23565387"/>
<feature type="compositionally biased region" description="Basic residues" evidence="1">
    <location>
        <begin position="21"/>
        <end position="30"/>
    </location>
</feature>
<protein>
    <submittedName>
        <fullName evidence="2">Uncharacterized protein</fullName>
    </submittedName>
</protein>
<feature type="compositionally biased region" description="Basic and acidic residues" evidence="1">
    <location>
        <begin position="31"/>
        <end position="44"/>
    </location>
</feature>
<name>A0A0D1CHV2_MYCMD</name>